<evidence type="ECO:0000256" key="7">
    <source>
        <dbReference type="ARBA" id="ARBA00023027"/>
    </source>
</evidence>
<protein>
    <recommendedName>
        <fullName evidence="2">NADH:ubiquinone reductase (non-electrogenic)</fullName>
        <ecNumber evidence="2">1.6.5.9</ecNumber>
    </recommendedName>
</protein>
<dbReference type="InterPro" id="IPR023753">
    <property type="entry name" value="FAD/NAD-binding_dom"/>
</dbReference>
<dbReference type="Pfam" id="PF07992">
    <property type="entry name" value="Pyr_redox_2"/>
    <property type="match status" value="1"/>
</dbReference>
<evidence type="ECO:0000259" key="10">
    <source>
        <dbReference type="Pfam" id="PF07992"/>
    </source>
</evidence>
<keyword evidence="6 12" id="KW-0560">Oxidoreductase</keyword>
<dbReference type="InterPro" id="IPR036188">
    <property type="entry name" value="FAD/NAD-bd_sf"/>
</dbReference>
<dbReference type="InterPro" id="IPR054585">
    <property type="entry name" value="NDH2-like_C"/>
</dbReference>
<keyword evidence="7" id="KW-0520">NAD</keyword>
<dbReference type="GO" id="GO:0016491">
    <property type="term" value="F:oxidoreductase activity"/>
    <property type="evidence" value="ECO:0007669"/>
    <property type="project" value="UniProtKB-KW"/>
</dbReference>
<feature type="domain" description="External alternative NADH-ubiquinone oxidoreductase-like C-terminal" evidence="11">
    <location>
        <begin position="373"/>
        <end position="428"/>
    </location>
</feature>
<name>A0ABU8X5X5_9BURK</name>
<evidence type="ECO:0000256" key="3">
    <source>
        <dbReference type="ARBA" id="ARBA00022630"/>
    </source>
</evidence>
<organism evidence="12 13">
    <name type="scientific">Variovorax robiniae</name>
    <dbReference type="NCBI Taxonomy" id="1836199"/>
    <lineage>
        <taxon>Bacteria</taxon>
        <taxon>Pseudomonadati</taxon>
        <taxon>Pseudomonadota</taxon>
        <taxon>Betaproteobacteria</taxon>
        <taxon>Burkholderiales</taxon>
        <taxon>Comamonadaceae</taxon>
        <taxon>Variovorax</taxon>
    </lineage>
</organism>
<keyword evidence="4" id="KW-0274">FAD</keyword>
<keyword evidence="9" id="KW-1133">Transmembrane helix</keyword>
<dbReference type="Gene3D" id="3.50.50.100">
    <property type="match status" value="1"/>
</dbReference>
<gene>
    <name evidence="12" type="ORF">WKW79_11615</name>
</gene>
<dbReference type="InterPro" id="IPR045024">
    <property type="entry name" value="NDH-2"/>
</dbReference>
<accession>A0ABU8X5X5</accession>
<evidence type="ECO:0000313" key="12">
    <source>
        <dbReference type="EMBL" id="MEJ8855222.1"/>
    </source>
</evidence>
<keyword evidence="13" id="KW-1185">Reference proteome</keyword>
<evidence type="ECO:0000256" key="9">
    <source>
        <dbReference type="SAM" id="Phobius"/>
    </source>
</evidence>
<evidence type="ECO:0000256" key="6">
    <source>
        <dbReference type="ARBA" id="ARBA00023002"/>
    </source>
</evidence>
<dbReference type="SUPFAM" id="SSF51905">
    <property type="entry name" value="FAD/NAD(P)-binding domain"/>
    <property type="match status" value="1"/>
</dbReference>
<comment type="catalytic activity">
    <reaction evidence="8">
        <text>a quinone + NADH + H(+) = a quinol + NAD(+)</text>
        <dbReference type="Rhea" id="RHEA:46160"/>
        <dbReference type="ChEBI" id="CHEBI:15378"/>
        <dbReference type="ChEBI" id="CHEBI:24646"/>
        <dbReference type="ChEBI" id="CHEBI:57540"/>
        <dbReference type="ChEBI" id="CHEBI:57945"/>
        <dbReference type="ChEBI" id="CHEBI:132124"/>
        <dbReference type="EC" id="1.6.5.9"/>
    </reaction>
</comment>
<keyword evidence="9" id="KW-0472">Membrane</keyword>
<dbReference type="PANTHER" id="PTHR43706">
    <property type="entry name" value="NADH DEHYDROGENASE"/>
    <property type="match status" value="1"/>
</dbReference>
<keyword evidence="9" id="KW-0812">Transmembrane</keyword>
<keyword evidence="5" id="KW-0809">Transit peptide</keyword>
<proteinExistence type="inferred from homology"/>
<dbReference type="PANTHER" id="PTHR43706:SF47">
    <property type="entry name" value="EXTERNAL NADH-UBIQUINONE OXIDOREDUCTASE 1, MITOCHONDRIAL-RELATED"/>
    <property type="match status" value="1"/>
</dbReference>
<evidence type="ECO:0000256" key="8">
    <source>
        <dbReference type="ARBA" id="ARBA00047599"/>
    </source>
</evidence>
<comment type="caution">
    <text evidence="12">The sequence shown here is derived from an EMBL/GenBank/DDBJ whole genome shotgun (WGS) entry which is preliminary data.</text>
</comment>
<evidence type="ECO:0000256" key="1">
    <source>
        <dbReference type="ARBA" id="ARBA00005272"/>
    </source>
</evidence>
<comment type="similarity">
    <text evidence="1">Belongs to the NADH dehydrogenase family.</text>
</comment>
<feature type="transmembrane region" description="Helical" evidence="9">
    <location>
        <begin position="396"/>
        <end position="414"/>
    </location>
</feature>
<sequence length="453" mass="48633">MSTSPAPNARPHIVIIGCGFGGLEATRALQRADVDITVIERTNHHLFQPLLYQVATAGLAAPSISAPSRSLFRNQRNVTTLMAEVSGFAPATREVILADGQRIGYDHLLVAAGTTHSYFGHDDWAAHAPGLKTLADAFTVRGKVLFAFEAAERESDPEKRRAMLTFCVIGAGPTGVEMAGTMVEIARHTLKGEFRHFNPAESRVLLIEGGSRVLQAMPESLSKKAQSHLEELGVEVQLNAKVTAIDANGLSFQTGGGADGTPANVQRVDSHCVVWAAGVTGSPLGRILGEALGMSVDRAGRLKVEPDLSLTGHPEISVVGDLAAAMSYHKGKEPKPVPGVSPGAKQMGRTAAANILRRLKGQPTEQFRYADYGNLATIGRNAAVVDLSTPLGPLRFSGRLAWLFWLFAHVYFLIGFRNRLIVLMDWASAYGTYQRSARVVPETSPEHRPANHG</sequence>
<dbReference type="PRINTS" id="PR00368">
    <property type="entry name" value="FADPNR"/>
</dbReference>
<reference evidence="12 13" key="1">
    <citation type="submission" date="2024-03" db="EMBL/GenBank/DDBJ databases">
        <title>Novel species of the genus Variovorax.</title>
        <authorList>
            <person name="Liu Q."/>
            <person name="Xin Y.-H."/>
        </authorList>
    </citation>
    <scope>NUCLEOTIDE SEQUENCE [LARGE SCALE GENOMIC DNA]</scope>
    <source>
        <strain evidence="12 13">KACC 18901</strain>
    </source>
</reference>
<evidence type="ECO:0000256" key="4">
    <source>
        <dbReference type="ARBA" id="ARBA00022827"/>
    </source>
</evidence>
<dbReference type="Proteomes" id="UP001367030">
    <property type="component" value="Unassembled WGS sequence"/>
</dbReference>
<dbReference type="RefSeq" id="WP_340335308.1">
    <property type="nucleotide sequence ID" value="NZ_JBBKZS010000004.1"/>
</dbReference>
<evidence type="ECO:0000313" key="13">
    <source>
        <dbReference type="Proteomes" id="UP001367030"/>
    </source>
</evidence>
<evidence type="ECO:0000256" key="5">
    <source>
        <dbReference type="ARBA" id="ARBA00022946"/>
    </source>
</evidence>
<dbReference type="EC" id="1.6.5.9" evidence="2"/>
<dbReference type="PRINTS" id="PR00411">
    <property type="entry name" value="PNDRDTASEI"/>
</dbReference>
<dbReference type="EMBL" id="JBBKZS010000004">
    <property type="protein sequence ID" value="MEJ8855222.1"/>
    <property type="molecule type" value="Genomic_DNA"/>
</dbReference>
<evidence type="ECO:0000256" key="2">
    <source>
        <dbReference type="ARBA" id="ARBA00012637"/>
    </source>
</evidence>
<feature type="domain" description="FAD/NAD(P)-binding" evidence="10">
    <location>
        <begin position="12"/>
        <end position="331"/>
    </location>
</feature>
<keyword evidence="3" id="KW-0285">Flavoprotein</keyword>
<dbReference type="Pfam" id="PF22366">
    <property type="entry name" value="NDH2_C"/>
    <property type="match status" value="1"/>
</dbReference>
<evidence type="ECO:0000259" key="11">
    <source>
        <dbReference type="Pfam" id="PF22366"/>
    </source>
</evidence>